<dbReference type="PANTHER" id="PTHR28142">
    <property type="entry name" value="MITOCHONDRIAL INNER MEMBRANE I-AAA PROTEASE SUPERCOMPLEX SUBUNIT MGR3-RELATED"/>
    <property type="match status" value="1"/>
</dbReference>
<dbReference type="InterPro" id="IPR019734">
    <property type="entry name" value="TPR_rpt"/>
</dbReference>
<keyword evidence="4" id="KW-1185">Reference proteome</keyword>
<dbReference type="RefSeq" id="XP_040629171.1">
    <property type="nucleotide sequence ID" value="XM_040777641.1"/>
</dbReference>
<dbReference type="EMBL" id="JH795862">
    <property type="protein sequence ID" value="EJU02274.1"/>
    <property type="molecule type" value="Genomic_DNA"/>
</dbReference>
<evidence type="ECO:0000313" key="3">
    <source>
        <dbReference type="EMBL" id="EJU02274.1"/>
    </source>
</evidence>
<feature type="compositionally biased region" description="Polar residues" evidence="2">
    <location>
        <begin position="347"/>
        <end position="357"/>
    </location>
</feature>
<dbReference type="OMA" id="QVAMMLE"/>
<dbReference type="GeneID" id="63692703"/>
<organism evidence="3 4">
    <name type="scientific">Dacryopinax primogenitus (strain DJM 731)</name>
    <name type="common">Brown rot fungus</name>
    <dbReference type="NCBI Taxonomy" id="1858805"/>
    <lineage>
        <taxon>Eukaryota</taxon>
        <taxon>Fungi</taxon>
        <taxon>Dikarya</taxon>
        <taxon>Basidiomycota</taxon>
        <taxon>Agaricomycotina</taxon>
        <taxon>Dacrymycetes</taxon>
        <taxon>Dacrymycetales</taxon>
        <taxon>Dacrymycetaceae</taxon>
        <taxon>Dacryopinax</taxon>
    </lineage>
</organism>
<dbReference type="Gene3D" id="1.25.40.10">
    <property type="entry name" value="Tetratricopeptide repeat domain"/>
    <property type="match status" value="1"/>
</dbReference>
<proteinExistence type="predicted"/>
<dbReference type="Proteomes" id="UP000030653">
    <property type="component" value="Unassembled WGS sequence"/>
</dbReference>
<keyword evidence="1" id="KW-0802">TPR repeat</keyword>
<dbReference type="PROSITE" id="PS50005">
    <property type="entry name" value="TPR"/>
    <property type="match status" value="1"/>
</dbReference>
<dbReference type="STRING" id="1858805.M5G0K8"/>
<gene>
    <name evidence="3" type="ORF">DACRYDRAFT_99940</name>
</gene>
<dbReference type="InterPro" id="IPR040201">
    <property type="entry name" value="Mrg3-like"/>
</dbReference>
<feature type="region of interest" description="Disordered" evidence="2">
    <location>
        <begin position="342"/>
        <end position="364"/>
    </location>
</feature>
<dbReference type="AlphaFoldDB" id="M5G0K8"/>
<evidence type="ECO:0000256" key="2">
    <source>
        <dbReference type="SAM" id="MobiDB-lite"/>
    </source>
</evidence>
<sequence>MVVIATAATAYALYDFYSAATTYPKSIRPELRRAIKAEHDRPKSAARWYRQAWEAARKLDASELGSSWPKKLSGLAIALATRLEGNKEFSEALQVMHTGWQDLEEPAKTDPEMRARRVAMASKMSDLAAAVGDAVIEEEWAVWAVEEVLRAGIEEKGKEKEKENADDEDLALPKWVGKAETASLLERLGSIYARQGHAEYAVPLYLQALGEMPLQVSPKNSFFSTSSQQATPTSLCQAAVLFNNLSELFAHRAAPNTAELKQALQWGHMAIEALKEASKMGLNNAEDPDGCRRTGVVVQTNQATLMEVHGDLRSAEVLFTSAHRLADQIRWGEAHNQAITGLERVQRAQSNSSSSPTPGKDARK</sequence>
<evidence type="ECO:0008006" key="5">
    <source>
        <dbReference type="Google" id="ProtNLM"/>
    </source>
</evidence>
<evidence type="ECO:0000313" key="4">
    <source>
        <dbReference type="Proteomes" id="UP000030653"/>
    </source>
</evidence>
<dbReference type="OrthoDB" id="10050400at2759"/>
<dbReference type="HOGENOM" id="CLU_024205_0_0_1"/>
<protein>
    <recommendedName>
        <fullName evidence="5">TPR-like protein</fullName>
    </recommendedName>
</protein>
<feature type="repeat" description="TPR" evidence="1">
    <location>
        <begin position="182"/>
        <end position="215"/>
    </location>
</feature>
<name>M5G0K8_DACPD</name>
<dbReference type="PANTHER" id="PTHR28142:SF1">
    <property type="entry name" value="MITOCHONDRIAL INNER MEMBRANE I-AAA PROTEASE SUPERCOMPLEX SUBUNIT MGR3-RELATED"/>
    <property type="match status" value="1"/>
</dbReference>
<dbReference type="InterPro" id="IPR011990">
    <property type="entry name" value="TPR-like_helical_dom_sf"/>
</dbReference>
<reference evidence="3 4" key="1">
    <citation type="journal article" date="2012" name="Science">
        <title>The Paleozoic origin of enzymatic lignin decomposition reconstructed from 31 fungal genomes.</title>
        <authorList>
            <person name="Floudas D."/>
            <person name="Binder M."/>
            <person name="Riley R."/>
            <person name="Barry K."/>
            <person name="Blanchette R.A."/>
            <person name="Henrissat B."/>
            <person name="Martinez A.T."/>
            <person name="Otillar R."/>
            <person name="Spatafora J.W."/>
            <person name="Yadav J.S."/>
            <person name="Aerts A."/>
            <person name="Benoit I."/>
            <person name="Boyd A."/>
            <person name="Carlson A."/>
            <person name="Copeland A."/>
            <person name="Coutinho P.M."/>
            <person name="de Vries R.P."/>
            <person name="Ferreira P."/>
            <person name="Findley K."/>
            <person name="Foster B."/>
            <person name="Gaskell J."/>
            <person name="Glotzer D."/>
            <person name="Gorecki P."/>
            <person name="Heitman J."/>
            <person name="Hesse C."/>
            <person name="Hori C."/>
            <person name="Igarashi K."/>
            <person name="Jurgens J.A."/>
            <person name="Kallen N."/>
            <person name="Kersten P."/>
            <person name="Kohler A."/>
            <person name="Kuees U."/>
            <person name="Kumar T.K.A."/>
            <person name="Kuo A."/>
            <person name="LaButti K."/>
            <person name="Larrondo L.F."/>
            <person name="Lindquist E."/>
            <person name="Ling A."/>
            <person name="Lombard V."/>
            <person name="Lucas S."/>
            <person name="Lundell T."/>
            <person name="Martin R."/>
            <person name="McLaughlin D.J."/>
            <person name="Morgenstern I."/>
            <person name="Morin E."/>
            <person name="Murat C."/>
            <person name="Nagy L.G."/>
            <person name="Nolan M."/>
            <person name="Ohm R.A."/>
            <person name="Patyshakuliyeva A."/>
            <person name="Rokas A."/>
            <person name="Ruiz-Duenas F.J."/>
            <person name="Sabat G."/>
            <person name="Salamov A."/>
            <person name="Samejima M."/>
            <person name="Schmutz J."/>
            <person name="Slot J.C."/>
            <person name="St John F."/>
            <person name="Stenlid J."/>
            <person name="Sun H."/>
            <person name="Sun S."/>
            <person name="Syed K."/>
            <person name="Tsang A."/>
            <person name="Wiebenga A."/>
            <person name="Young D."/>
            <person name="Pisabarro A."/>
            <person name="Eastwood D.C."/>
            <person name="Martin F."/>
            <person name="Cullen D."/>
            <person name="Grigoriev I.V."/>
            <person name="Hibbett D.S."/>
        </authorList>
    </citation>
    <scope>NUCLEOTIDE SEQUENCE [LARGE SCALE GENOMIC DNA]</scope>
    <source>
        <strain evidence="3 4">DJM-731 SS1</strain>
    </source>
</reference>
<accession>M5G0K8</accession>
<evidence type="ECO:0000256" key="1">
    <source>
        <dbReference type="PROSITE-ProRule" id="PRU00339"/>
    </source>
</evidence>